<evidence type="ECO:0000256" key="4">
    <source>
        <dbReference type="ARBA" id="ARBA00023136"/>
    </source>
</evidence>
<dbReference type="RefSeq" id="XP_001645966.1">
    <property type="nucleotide sequence ID" value="XM_001645916.1"/>
</dbReference>
<feature type="transmembrane region" description="Helical" evidence="7">
    <location>
        <begin position="73"/>
        <end position="93"/>
    </location>
</feature>
<proteinExistence type="inferred from homology"/>
<keyword evidence="4 7" id="KW-0472">Membrane</keyword>
<feature type="transmembrane region" description="Helical" evidence="7">
    <location>
        <begin position="189"/>
        <end position="206"/>
    </location>
</feature>
<evidence type="ECO:0000256" key="3">
    <source>
        <dbReference type="ARBA" id="ARBA00022989"/>
    </source>
</evidence>
<comment type="catalytic activity">
    <reaction evidence="6">
        <text>L-histidine(out) + L-arginine(in) = L-histidine(in) + L-arginine(out)</text>
        <dbReference type="Rhea" id="RHEA:71063"/>
        <dbReference type="ChEBI" id="CHEBI:32682"/>
        <dbReference type="ChEBI" id="CHEBI:57595"/>
    </reaction>
</comment>
<evidence type="ECO:0000256" key="6">
    <source>
        <dbReference type="ARBA" id="ARBA00050768"/>
    </source>
</evidence>
<comment type="subcellular location">
    <subcellularLocation>
        <location evidence="1">Membrane</location>
        <topology evidence="1">Multi-pass membrane protein</topology>
    </subcellularLocation>
</comment>
<evidence type="ECO:0000256" key="5">
    <source>
        <dbReference type="ARBA" id="ARBA00038039"/>
    </source>
</evidence>
<feature type="transmembrane region" description="Helical" evidence="7">
    <location>
        <begin position="151"/>
        <end position="168"/>
    </location>
</feature>
<dbReference type="GO" id="GO:0000329">
    <property type="term" value="C:fungal-type vacuole membrane"/>
    <property type="evidence" value="ECO:0007669"/>
    <property type="project" value="TreeGrafter"/>
</dbReference>
<dbReference type="PANTHER" id="PTHR16201:SF34">
    <property type="entry name" value="LYSOSOMAL AMINO ACID TRANSPORTER 1"/>
    <property type="match status" value="1"/>
</dbReference>
<evidence type="ECO:0000256" key="1">
    <source>
        <dbReference type="ARBA" id="ARBA00004141"/>
    </source>
</evidence>
<reference evidence="8 9" key="1">
    <citation type="journal article" date="2007" name="Proc. Natl. Acad. Sci. U.S.A.">
        <title>Independent sorting-out of thousands of duplicated gene pairs in two yeast species descended from a whole-genome duplication.</title>
        <authorList>
            <person name="Scannell D.R."/>
            <person name="Frank A.C."/>
            <person name="Conant G.C."/>
            <person name="Byrne K.P."/>
            <person name="Woolfit M."/>
            <person name="Wolfe K.H."/>
        </authorList>
    </citation>
    <scope>NUCLEOTIDE SEQUENCE [LARGE SCALE GENOMIC DNA]</scope>
    <source>
        <strain evidence="9">ATCC 22028 / DSM 70294 / BCRC 21397 / CBS 2163 / NBRC 10782 / NRRL Y-8283 / UCD 57-17</strain>
    </source>
</reference>
<dbReference type="InParanoid" id="A7THU6"/>
<gene>
    <name evidence="8" type="ORF">Kpol_1031p12</name>
</gene>
<dbReference type="GO" id="GO:0034488">
    <property type="term" value="P:basic amino acid transmembrane export from vacuole"/>
    <property type="evidence" value="ECO:0007669"/>
    <property type="project" value="TreeGrafter"/>
</dbReference>
<dbReference type="PhylomeDB" id="A7THU6"/>
<dbReference type="InterPro" id="IPR006603">
    <property type="entry name" value="PQ-loop_rpt"/>
</dbReference>
<dbReference type="SMART" id="SM00679">
    <property type="entry name" value="CTNS"/>
    <property type="match status" value="2"/>
</dbReference>
<evidence type="ECO:0000313" key="8">
    <source>
        <dbReference type="EMBL" id="EDO18108.1"/>
    </source>
</evidence>
<feature type="transmembrane region" description="Helical" evidence="7">
    <location>
        <begin position="45"/>
        <end position="66"/>
    </location>
</feature>
<keyword evidence="3 7" id="KW-1133">Transmembrane helix</keyword>
<feature type="transmembrane region" description="Helical" evidence="7">
    <location>
        <begin position="12"/>
        <end position="33"/>
    </location>
</feature>
<protein>
    <submittedName>
        <fullName evidence="8">Uncharacterized protein</fullName>
    </submittedName>
</protein>
<dbReference type="Proteomes" id="UP000000267">
    <property type="component" value="Unassembled WGS sequence"/>
</dbReference>
<dbReference type="AlphaFoldDB" id="A7THU6"/>
<dbReference type="OrthoDB" id="8048523at2759"/>
<keyword evidence="9" id="KW-1185">Reference proteome</keyword>
<dbReference type="eggNOG" id="KOG2913">
    <property type="taxonomic scope" value="Eukaryota"/>
</dbReference>
<name>A7THU6_VANPO</name>
<comment type="similarity">
    <text evidence="5">Belongs to the laat-1 family.</text>
</comment>
<dbReference type="Pfam" id="PF04193">
    <property type="entry name" value="PQ-loop"/>
    <property type="match status" value="2"/>
</dbReference>
<dbReference type="FunFam" id="1.20.1280.290:FF:000009">
    <property type="entry name" value="PQ loop repeat family protein"/>
    <property type="match status" value="1"/>
</dbReference>
<accession>A7THU6</accession>
<dbReference type="EMBL" id="DS480393">
    <property type="protein sequence ID" value="EDO18108.1"/>
    <property type="molecule type" value="Genomic_DNA"/>
</dbReference>
<dbReference type="KEGG" id="vpo:Kpol_1031p12"/>
<dbReference type="GO" id="GO:0015174">
    <property type="term" value="F:basic amino acid transmembrane transporter activity"/>
    <property type="evidence" value="ECO:0007669"/>
    <property type="project" value="TreeGrafter"/>
</dbReference>
<feature type="transmembrane region" description="Helical" evidence="7">
    <location>
        <begin position="226"/>
        <end position="248"/>
    </location>
</feature>
<dbReference type="HOGENOM" id="CLU_019699_3_1_1"/>
<dbReference type="GeneID" id="5546378"/>
<evidence type="ECO:0000256" key="2">
    <source>
        <dbReference type="ARBA" id="ARBA00022692"/>
    </source>
</evidence>
<keyword evidence="2 7" id="KW-0812">Transmembrane</keyword>
<evidence type="ECO:0000256" key="7">
    <source>
        <dbReference type="SAM" id="Phobius"/>
    </source>
</evidence>
<sequence>MVSEVIRICSLLSFLTSAISFITSFIALFPQIIQTYKDKTVEAISPYFLTSWLIGDVMSLVGAILTNQLYFQIVLAVYFLVNDLVLCGQYYYYGILYKNKLSRFSNARYKPLDDVSVAATSVLTFASQIGKVNAQPIRRESSPTNVWMNEQTIGLILSWLGAVFYVGSRLPQLLKNYKRKSTDGISPSLFWMTFTSNVTYNISIVTSEKFLSSNDKRGFILNELPFIIGNSGTIIFDIVYFYQHYILYRETQQQQQQRINSEYILDEFNSKDALDTDSNPSTK</sequence>
<dbReference type="OMA" id="ISTETFC"/>
<dbReference type="FunFam" id="1.20.1280.290:FF:000034">
    <property type="entry name" value="PQ loop repeat family protein"/>
    <property type="match status" value="1"/>
</dbReference>
<dbReference type="PANTHER" id="PTHR16201">
    <property type="entry name" value="SEVEN TRANSMEMBRANE PROTEIN 1-RELATED"/>
    <property type="match status" value="1"/>
</dbReference>
<organism evidence="9">
    <name type="scientific">Vanderwaltozyma polyspora (strain ATCC 22028 / DSM 70294 / BCRC 21397 / CBS 2163 / NBRC 10782 / NRRL Y-8283 / UCD 57-17)</name>
    <name type="common">Kluyveromyces polysporus</name>
    <dbReference type="NCBI Taxonomy" id="436907"/>
    <lineage>
        <taxon>Eukaryota</taxon>
        <taxon>Fungi</taxon>
        <taxon>Dikarya</taxon>
        <taxon>Ascomycota</taxon>
        <taxon>Saccharomycotina</taxon>
        <taxon>Saccharomycetes</taxon>
        <taxon>Saccharomycetales</taxon>
        <taxon>Saccharomycetaceae</taxon>
        <taxon>Vanderwaltozyma</taxon>
    </lineage>
</organism>
<evidence type="ECO:0000313" key="9">
    <source>
        <dbReference type="Proteomes" id="UP000000267"/>
    </source>
</evidence>
<dbReference type="Gene3D" id="1.20.1280.290">
    <property type="match status" value="2"/>
</dbReference>
<dbReference type="InterPro" id="IPR051415">
    <property type="entry name" value="LAAT-1"/>
</dbReference>